<evidence type="ECO:0000259" key="11">
    <source>
        <dbReference type="Pfam" id="PF02868"/>
    </source>
</evidence>
<feature type="compositionally biased region" description="Low complexity" evidence="7">
    <location>
        <begin position="24"/>
        <end position="40"/>
    </location>
</feature>
<dbReference type="Proteomes" id="UP000253303">
    <property type="component" value="Unassembled WGS sequence"/>
</dbReference>
<dbReference type="RefSeq" id="WP_113979974.1">
    <property type="nucleotide sequence ID" value="NZ_QMEY01000002.1"/>
</dbReference>
<dbReference type="GO" id="GO:0030246">
    <property type="term" value="F:carbohydrate binding"/>
    <property type="evidence" value="ECO:0007669"/>
    <property type="project" value="InterPro"/>
</dbReference>
<feature type="chain" id="PRO_5038708641" description="Zn-dependent metalloprotease" evidence="8">
    <location>
        <begin position="30"/>
        <end position="784"/>
    </location>
</feature>
<name>A0A366M449_9ACTN</name>
<dbReference type="Gene3D" id="1.10.390.10">
    <property type="entry name" value="Neutral Protease Domain 2"/>
    <property type="match status" value="1"/>
</dbReference>
<evidence type="ECO:0000313" key="14">
    <source>
        <dbReference type="Proteomes" id="UP000253303"/>
    </source>
</evidence>
<dbReference type="PANTHER" id="PTHR33794">
    <property type="entry name" value="BACILLOLYSIN"/>
    <property type="match status" value="1"/>
</dbReference>
<organism evidence="13 14">
    <name type="scientific">Spongiactinospora rosea</name>
    <dbReference type="NCBI Taxonomy" id="2248750"/>
    <lineage>
        <taxon>Bacteria</taxon>
        <taxon>Bacillati</taxon>
        <taxon>Actinomycetota</taxon>
        <taxon>Actinomycetes</taxon>
        <taxon>Streptosporangiales</taxon>
        <taxon>Streptosporangiaceae</taxon>
        <taxon>Spongiactinospora</taxon>
    </lineage>
</organism>
<dbReference type="GO" id="GO:0046872">
    <property type="term" value="F:metal ion binding"/>
    <property type="evidence" value="ECO:0007669"/>
    <property type="project" value="UniProtKB-KW"/>
</dbReference>
<dbReference type="InterPro" id="IPR050728">
    <property type="entry name" value="Zinc_Metalloprotease_M4"/>
</dbReference>
<dbReference type="GO" id="GO:0006508">
    <property type="term" value="P:proteolysis"/>
    <property type="evidence" value="ECO:0007669"/>
    <property type="project" value="UniProtKB-KW"/>
</dbReference>
<evidence type="ECO:0000256" key="8">
    <source>
        <dbReference type="SAM" id="SignalP"/>
    </source>
</evidence>
<feature type="signal peptide" evidence="8">
    <location>
        <begin position="1"/>
        <end position="29"/>
    </location>
</feature>
<dbReference type="SUPFAM" id="SSF51055">
    <property type="entry name" value="Carbohydrate binding domain"/>
    <property type="match status" value="1"/>
</dbReference>
<dbReference type="AlphaFoldDB" id="A0A366M449"/>
<dbReference type="InterPro" id="IPR011096">
    <property type="entry name" value="FTP_domain"/>
</dbReference>
<dbReference type="Gene3D" id="3.10.170.10">
    <property type="match status" value="1"/>
</dbReference>
<dbReference type="Pfam" id="PF02839">
    <property type="entry name" value="CBM_5_12"/>
    <property type="match status" value="1"/>
</dbReference>
<dbReference type="Pfam" id="PF07504">
    <property type="entry name" value="FTP"/>
    <property type="match status" value="1"/>
</dbReference>
<evidence type="ECO:0008006" key="15">
    <source>
        <dbReference type="Google" id="ProtNLM"/>
    </source>
</evidence>
<dbReference type="OrthoDB" id="345880at2"/>
<dbReference type="EMBL" id="QMEY01000002">
    <property type="protein sequence ID" value="RBQ21018.1"/>
    <property type="molecule type" value="Genomic_DNA"/>
</dbReference>
<dbReference type="Pfam" id="PF01447">
    <property type="entry name" value="Peptidase_M4"/>
    <property type="match status" value="1"/>
</dbReference>
<comment type="caution">
    <text evidence="13">The sequence shown here is derived from an EMBL/GenBank/DDBJ whole genome shotgun (WGS) entry which is preliminary data.</text>
</comment>
<keyword evidence="1" id="KW-0645">Protease</keyword>
<dbReference type="InterPro" id="IPR003610">
    <property type="entry name" value="CBM5/12"/>
</dbReference>
<proteinExistence type="predicted"/>
<dbReference type="GO" id="GO:0004553">
    <property type="term" value="F:hydrolase activity, hydrolyzing O-glycosyl compounds"/>
    <property type="evidence" value="ECO:0007669"/>
    <property type="project" value="InterPro"/>
</dbReference>
<protein>
    <recommendedName>
        <fullName evidence="15">Zn-dependent metalloprotease</fullName>
    </recommendedName>
</protein>
<keyword evidence="5" id="KW-0862">Zinc</keyword>
<dbReference type="InterPro" id="IPR027268">
    <property type="entry name" value="Peptidase_M4/M1_CTD_sf"/>
</dbReference>
<dbReference type="InterPro" id="IPR013856">
    <property type="entry name" value="Peptidase_M4_domain"/>
</dbReference>
<dbReference type="InterPro" id="IPR006311">
    <property type="entry name" value="TAT_signal"/>
</dbReference>
<keyword evidence="2" id="KW-0479">Metal-binding</keyword>
<dbReference type="SUPFAM" id="SSF55486">
    <property type="entry name" value="Metalloproteases ('zincins'), catalytic domain"/>
    <property type="match status" value="1"/>
</dbReference>
<evidence type="ECO:0000256" key="4">
    <source>
        <dbReference type="ARBA" id="ARBA00022801"/>
    </source>
</evidence>
<evidence type="ECO:0000313" key="13">
    <source>
        <dbReference type="EMBL" id="RBQ21018.1"/>
    </source>
</evidence>
<evidence type="ECO:0000256" key="7">
    <source>
        <dbReference type="SAM" id="MobiDB-lite"/>
    </source>
</evidence>
<sequence length="784" mass="82734">MQRTTRRAIMCALVAAAMASALTSPPSAAARTPAKPATTAPEPPMYAPPDKEAQARALDLATRALTGGQGVIERSSGDRFGAPRTVFGAGGLQFLSFPRTYRGLPVYGGEVNFMISRDGRTLHHTTTAQQAEIDVPVTPEIGERQARTIARAASGPDATVRSARLLVHVTGSAPRLAWEVVAEGRSPAGLPAEPHVFVDAAGGKVLEKQDAIKQAVGHSHYNGAPVTIGTAATETGYALRDPSRPGIECGTASAVFEGPDDEWGDGSGTDHETACVDTLFGVQRQWDMLRDWTGRNGIDGQGHGFPAKVGYNMPNATWSGSEVNMGRNLAGTKQTTPLDVVGHEYGHAVYQFSGSGGSGGPGWGAALDESTGDILGAILEHYVGHPAALDEPDYLVGEEMDLFGTGPIRNMYDPARIDGHPGCFTPTPPTDAHPGAGAQNHWFYLLAEGSNPANGNPPSPVCRGGEVRGIGIRKAAAVFVSALQLKTARWSPGEARRATVEVAYGLFGGSCKEAGAVKDAWESVGVSTQPGELIVECEVRFDLLPPAPPGTALYPGDSEWTLIRSQTDHDPAPQLSLTSSGAPAGVTVRHPPYFEVGRPVAVKIETASWAAPGNYPITFTARAIQDVKSVTYLLTILKRPPSLRMRMEPDTLRLDDELTGTATLITEAPDGPPIVVKLSSAGSGWITTAFDRTEITAGESAKVTVTVPPDVRPATGVVHVYANGPVSGSVDLSVLVPPARWRPWTRYAVDAIVAYAGQEYICVKAHTSRPGRVPPKVPALWRLL</sequence>
<keyword evidence="4" id="KW-0378">Hydrolase</keyword>
<evidence type="ECO:0000256" key="3">
    <source>
        <dbReference type="ARBA" id="ARBA00022729"/>
    </source>
</evidence>
<dbReference type="GO" id="GO:0005576">
    <property type="term" value="C:extracellular region"/>
    <property type="evidence" value="ECO:0007669"/>
    <property type="project" value="InterPro"/>
</dbReference>
<reference evidence="13 14" key="1">
    <citation type="submission" date="2018-06" db="EMBL/GenBank/DDBJ databases">
        <title>Sphaerisporangium craniellae sp. nov., isolated from a marine sponge in the South China Sea.</title>
        <authorList>
            <person name="Li L."/>
        </authorList>
    </citation>
    <scope>NUCLEOTIDE SEQUENCE [LARGE SCALE GENOMIC DNA]</scope>
    <source>
        <strain evidence="13 14">LHW63015</strain>
    </source>
</reference>
<keyword evidence="14" id="KW-1185">Reference proteome</keyword>
<evidence type="ECO:0000256" key="6">
    <source>
        <dbReference type="ARBA" id="ARBA00023049"/>
    </source>
</evidence>
<dbReference type="InterPro" id="IPR001570">
    <property type="entry name" value="Peptidase_M4_C_domain"/>
</dbReference>
<feature type="domain" description="Peptidase M4" evidence="9">
    <location>
        <begin position="216"/>
        <end position="350"/>
    </location>
</feature>
<dbReference type="CDD" id="cd09597">
    <property type="entry name" value="M4_TLP"/>
    <property type="match status" value="1"/>
</dbReference>
<dbReference type="PROSITE" id="PS51318">
    <property type="entry name" value="TAT"/>
    <property type="match status" value="1"/>
</dbReference>
<dbReference type="GO" id="GO:0004222">
    <property type="term" value="F:metalloendopeptidase activity"/>
    <property type="evidence" value="ECO:0007669"/>
    <property type="project" value="InterPro"/>
</dbReference>
<evidence type="ECO:0000256" key="5">
    <source>
        <dbReference type="ARBA" id="ARBA00022833"/>
    </source>
</evidence>
<evidence type="ECO:0000259" key="12">
    <source>
        <dbReference type="Pfam" id="PF07504"/>
    </source>
</evidence>
<dbReference type="CDD" id="cd12214">
    <property type="entry name" value="ChiA1_BD"/>
    <property type="match status" value="1"/>
</dbReference>
<feature type="domain" description="FTP" evidence="12">
    <location>
        <begin position="91"/>
        <end position="121"/>
    </location>
</feature>
<dbReference type="PANTHER" id="PTHR33794:SF1">
    <property type="entry name" value="BACILLOLYSIN"/>
    <property type="match status" value="1"/>
</dbReference>
<evidence type="ECO:0000259" key="10">
    <source>
        <dbReference type="Pfam" id="PF02839"/>
    </source>
</evidence>
<dbReference type="InterPro" id="IPR036573">
    <property type="entry name" value="CBM_sf_5/12"/>
</dbReference>
<feature type="region of interest" description="Disordered" evidence="7">
    <location>
        <begin position="24"/>
        <end position="47"/>
    </location>
</feature>
<dbReference type="GO" id="GO:0005975">
    <property type="term" value="P:carbohydrate metabolic process"/>
    <property type="evidence" value="ECO:0007669"/>
    <property type="project" value="InterPro"/>
</dbReference>
<dbReference type="Pfam" id="PF02868">
    <property type="entry name" value="Peptidase_M4_C"/>
    <property type="match status" value="1"/>
</dbReference>
<dbReference type="Gene3D" id="2.10.10.20">
    <property type="entry name" value="Carbohydrate-binding module superfamily 5/12"/>
    <property type="match status" value="1"/>
</dbReference>
<keyword evidence="6" id="KW-0482">Metalloprotease</keyword>
<keyword evidence="3 8" id="KW-0732">Signal</keyword>
<feature type="domain" description="Peptidase M4 C-terminal" evidence="11">
    <location>
        <begin position="366"/>
        <end position="526"/>
    </location>
</feature>
<feature type="domain" description="Chitin-binding type-3" evidence="10">
    <location>
        <begin position="741"/>
        <end position="781"/>
    </location>
</feature>
<evidence type="ECO:0000256" key="2">
    <source>
        <dbReference type="ARBA" id="ARBA00022723"/>
    </source>
</evidence>
<evidence type="ECO:0000259" key="9">
    <source>
        <dbReference type="Pfam" id="PF01447"/>
    </source>
</evidence>
<gene>
    <name evidence="13" type="ORF">DP939_08160</name>
</gene>
<evidence type="ECO:0000256" key="1">
    <source>
        <dbReference type="ARBA" id="ARBA00022670"/>
    </source>
</evidence>
<accession>A0A366M449</accession>